<evidence type="ECO:0000313" key="1">
    <source>
        <dbReference type="EMBL" id="MBW85305.1"/>
    </source>
</evidence>
<proteinExistence type="predicted"/>
<accession>A0A2P2IVQ1</accession>
<name>A0A2P2IVQ1_RHIMU</name>
<dbReference type="EMBL" id="GGEC01004822">
    <property type="protein sequence ID" value="MBW85305.1"/>
    <property type="molecule type" value="Transcribed_RNA"/>
</dbReference>
<sequence length="24" mass="3089">MENVNRHKWGVPILDFFYFFDKWV</sequence>
<protein>
    <submittedName>
        <fullName evidence="1">Uncharacterized protein</fullName>
    </submittedName>
</protein>
<organism evidence="1">
    <name type="scientific">Rhizophora mucronata</name>
    <name type="common">Asiatic mangrove</name>
    <dbReference type="NCBI Taxonomy" id="61149"/>
    <lineage>
        <taxon>Eukaryota</taxon>
        <taxon>Viridiplantae</taxon>
        <taxon>Streptophyta</taxon>
        <taxon>Embryophyta</taxon>
        <taxon>Tracheophyta</taxon>
        <taxon>Spermatophyta</taxon>
        <taxon>Magnoliopsida</taxon>
        <taxon>eudicotyledons</taxon>
        <taxon>Gunneridae</taxon>
        <taxon>Pentapetalae</taxon>
        <taxon>rosids</taxon>
        <taxon>fabids</taxon>
        <taxon>Malpighiales</taxon>
        <taxon>Rhizophoraceae</taxon>
        <taxon>Rhizophora</taxon>
    </lineage>
</organism>
<dbReference type="AlphaFoldDB" id="A0A2P2IVQ1"/>
<reference evidence="1" key="1">
    <citation type="submission" date="2018-02" db="EMBL/GenBank/DDBJ databases">
        <title>Rhizophora mucronata_Transcriptome.</title>
        <authorList>
            <person name="Meera S.P."/>
            <person name="Sreeshan A."/>
            <person name="Augustine A."/>
        </authorList>
    </citation>
    <scope>NUCLEOTIDE SEQUENCE</scope>
    <source>
        <tissue evidence="1">Leaf</tissue>
    </source>
</reference>